<keyword evidence="3" id="KW-1185">Reference proteome</keyword>
<feature type="region of interest" description="Disordered" evidence="1">
    <location>
        <begin position="1"/>
        <end position="20"/>
    </location>
</feature>
<protein>
    <submittedName>
        <fullName evidence="2">Uncharacterized protein</fullName>
    </submittedName>
</protein>
<evidence type="ECO:0000313" key="3">
    <source>
        <dbReference type="Proteomes" id="UP000664132"/>
    </source>
</evidence>
<feature type="compositionally biased region" description="Basic and acidic residues" evidence="1">
    <location>
        <begin position="38"/>
        <end position="68"/>
    </location>
</feature>
<evidence type="ECO:0000313" key="2">
    <source>
        <dbReference type="EMBL" id="KAG4421284.1"/>
    </source>
</evidence>
<gene>
    <name evidence="2" type="ORF">IFR04_005586</name>
</gene>
<sequence length="290" mass="32434">MSSTQSPVATAMAHKKLSQDEEKALLQAELEARVAAVQKEKEAANEPDKKPLSHKGKSADKVEEKPVSDKPNGTDQKEQKQPAPIAIKQPWVADLKKCPFTDLPDVIWNDYVLDKLKGILGYMLLWPVGVVPGPVRYDLTHVDPPTKATLKSYQWECKRQFGYDEEHLPHYDGIPEAVKVTWSTPATAEDLALIANGLAKSTAFVGRYTLPDIVDEKISRITNRFLHQRGNNPAKVIQQCLKDTGGIYGTVLRRDPITSYFHQIGAFNADNLKHINIEGFMRPFRLAKAL</sequence>
<evidence type="ECO:0000256" key="1">
    <source>
        <dbReference type="SAM" id="MobiDB-lite"/>
    </source>
</evidence>
<feature type="region of interest" description="Disordered" evidence="1">
    <location>
        <begin position="37"/>
        <end position="84"/>
    </location>
</feature>
<accession>A0A8H7TKG7</accession>
<comment type="caution">
    <text evidence="2">The sequence shown here is derived from an EMBL/GenBank/DDBJ whole genome shotgun (WGS) entry which is preliminary data.</text>
</comment>
<name>A0A8H7TKG7_9HELO</name>
<dbReference type="EMBL" id="JAFJYH010000068">
    <property type="protein sequence ID" value="KAG4421284.1"/>
    <property type="molecule type" value="Genomic_DNA"/>
</dbReference>
<proteinExistence type="predicted"/>
<organism evidence="2 3">
    <name type="scientific">Cadophora malorum</name>
    <dbReference type="NCBI Taxonomy" id="108018"/>
    <lineage>
        <taxon>Eukaryota</taxon>
        <taxon>Fungi</taxon>
        <taxon>Dikarya</taxon>
        <taxon>Ascomycota</taxon>
        <taxon>Pezizomycotina</taxon>
        <taxon>Leotiomycetes</taxon>
        <taxon>Helotiales</taxon>
        <taxon>Ploettnerulaceae</taxon>
        <taxon>Cadophora</taxon>
    </lineage>
</organism>
<reference evidence="2" key="1">
    <citation type="submission" date="2021-02" db="EMBL/GenBank/DDBJ databases">
        <title>Genome sequence Cadophora malorum strain M34.</title>
        <authorList>
            <person name="Stefanovic E."/>
            <person name="Vu D."/>
            <person name="Scully C."/>
            <person name="Dijksterhuis J."/>
            <person name="Roader J."/>
            <person name="Houbraken J."/>
        </authorList>
    </citation>
    <scope>NUCLEOTIDE SEQUENCE</scope>
    <source>
        <strain evidence="2">M34</strain>
    </source>
</reference>
<dbReference type="AlphaFoldDB" id="A0A8H7TKG7"/>
<dbReference type="OrthoDB" id="3555548at2759"/>
<dbReference type="Proteomes" id="UP000664132">
    <property type="component" value="Unassembled WGS sequence"/>
</dbReference>